<evidence type="ECO:0000313" key="2">
    <source>
        <dbReference type="Proteomes" id="UP000077671"/>
    </source>
</evidence>
<organism evidence="1 2">
    <name type="scientific">Tilletia caries</name>
    <name type="common">wheat bunt fungus</name>
    <dbReference type="NCBI Taxonomy" id="13290"/>
    <lineage>
        <taxon>Eukaryota</taxon>
        <taxon>Fungi</taxon>
        <taxon>Dikarya</taxon>
        <taxon>Basidiomycota</taxon>
        <taxon>Ustilaginomycotina</taxon>
        <taxon>Exobasidiomycetes</taxon>
        <taxon>Tilletiales</taxon>
        <taxon>Tilletiaceae</taxon>
        <taxon>Tilletia</taxon>
    </lineage>
</organism>
<evidence type="ECO:0000313" key="1">
    <source>
        <dbReference type="EMBL" id="KAE8240812.1"/>
    </source>
</evidence>
<comment type="caution">
    <text evidence="1">The sequence shown here is derived from an EMBL/GenBank/DDBJ whole genome shotgun (WGS) entry which is preliminary data.</text>
</comment>
<protein>
    <submittedName>
        <fullName evidence="1">Uncharacterized protein</fullName>
    </submittedName>
</protein>
<name>A0A8T8SIQ9_9BASI</name>
<gene>
    <name evidence="1" type="ORF">A4X03_0g8335</name>
</gene>
<accession>A0A8T8SIQ9</accession>
<sequence>MDLHRVEQHNGAGTSDKVSVQSWTELDDIRIWRSVHPPNLLQDSATFETAQLEPLRTVLELQDDSILIDYPGHGFSIFF</sequence>
<dbReference type="EMBL" id="LWDD02002447">
    <property type="protein sequence ID" value="KAE8240812.1"/>
    <property type="molecule type" value="Genomic_DNA"/>
</dbReference>
<reference evidence="1" key="1">
    <citation type="submission" date="2016-04" db="EMBL/GenBank/DDBJ databases">
        <authorList>
            <person name="Nguyen H.D."/>
            <person name="Kesanakurti P."/>
            <person name="Cullis J."/>
            <person name="Levesque C.A."/>
            <person name="Hambleton S."/>
        </authorList>
    </citation>
    <scope>NUCLEOTIDE SEQUENCE</scope>
    <source>
        <strain evidence="1">DAOMC 238032</strain>
    </source>
</reference>
<dbReference type="AlphaFoldDB" id="A0A8T8SIQ9"/>
<dbReference type="Proteomes" id="UP000077671">
    <property type="component" value="Unassembled WGS sequence"/>
</dbReference>
<proteinExistence type="predicted"/>
<reference evidence="1" key="2">
    <citation type="journal article" date="2019" name="IMA Fungus">
        <title>Genome sequencing and comparison of five Tilletia species to identify candidate genes for the detection of regulated species infecting wheat.</title>
        <authorList>
            <person name="Nguyen H.D.T."/>
            <person name="Sultana T."/>
            <person name="Kesanakurti P."/>
            <person name="Hambleton S."/>
        </authorList>
    </citation>
    <scope>NUCLEOTIDE SEQUENCE</scope>
    <source>
        <strain evidence="1">DAOMC 238032</strain>
    </source>
</reference>